<dbReference type="GO" id="GO:0016301">
    <property type="term" value="F:kinase activity"/>
    <property type="evidence" value="ECO:0007669"/>
    <property type="project" value="UniProtKB-KW"/>
</dbReference>
<feature type="domain" description="PRD" evidence="8">
    <location>
        <begin position="789"/>
        <end position="892"/>
    </location>
</feature>
<dbReference type="InterPro" id="IPR002078">
    <property type="entry name" value="Sigma_54_int"/>
</dbReference>
<keyword evidence="4" id="KW-0067">ATP-binding</keyword>
<dbReference type="InterPro" id="IPR036662">
    <property type="entry name" value="PTS_EIIA_man-typ_sf"/>
</dbReference>
<dbReference type="GO" id="GO:0016020">
    <property type="term" value="C:membrane"/>
    <property type="evidence" value="ECO:0007669"/>
    <property type="project" value="InterPro"/>
</dbReference>
<dbReference type="InterPro" id="IPR025943">
    <property type="entry name" value="Sigma_54_int_dom_ATP-bd_2"/>
</dbReference>
<keyword evidence="2" id="KW-0547">Nucleotide-binding</keyword>
<dbReference type="AlphaFoldDB" id="A0A7W0C118"/>
<dbReference type="Pfam" id="PF00158">
    <property type="entry name" value="Sigma54_activat"/>
    <property type="match status" value="1"/>
</dbReference>
<evidence type="ECO:0000259" key="6">
    <source>
        <dbReference type="PROSITE" id="PS50045"/>
    </source>
</evidence>
<evidence type="ECO:0000256" key="5">
    <source>
        <dbReference type="ARBA" id="ARBA00023125"/>
    </source>
</evidence>
<evidence type="ECO:0000256" key="3">
    <source>
        <dbReference type="ARBA" id="ARBA00022777"/>
    </source>
</evidence>
<name>A0A7W0C118_9BACL</name>
<dbReference type="PROSITE" id="PS00676">
    <property type="entry name" value="SIGMA54_INTERACT_2"/>
    <property type="match status" value="1"/>
</dbReference>
<keyword evidence="5" id="KW-0238">DNA-binding</keyword>
<dbReference type="PANTHER" id="PTHR32071">
    <property type="entry name" value="TRANSCRIPTIONAL REGULATORY PROTEIN"/>
    <property type="match status" value="1"/>
</dbReference>
<dbReference type="InterPro" id="IPR027417">
    <property type="entry name" value="P-loop_NTPase"/>
</dbReference>
<feature type="domain" description="PTS EIIA type-4" evidence="7">
    <location>
        <begin position="540"/>
        <end position="663"/>
    </location>
</feature>
<evidence type="ECO:0000259" key="8">
    <source>
        <dbReference type="PROSITE" id="PS51372"/>
    </source>
</evidence>
<dbReference type="Gene3D" id="1.10.1790.10">
    <property type="entry name" value="PRD domain"/>
    <property type="match status" value="2"/>
</dbReference>
<protein>
    <submittedName>
        <fullName evidence="9">Transcriptional regulatory protein LevR/transcriptional regulator with AAA-type ATPase domain</fullName>
    </submittedName>
</protein>
<evidence type="ECO:0000259" key="7">
    <source>
        <dbReference type="PROSITE" id="PS51096"/>
    </source>
</evidence>
<dbReference type="PANTHER" id="PTHR32071:SF38">
    <property type="entry name" value="PSP OPERON TRANSCRIPTIONAL ACTIVATOR"/>
    <property type="match status" value="1"/>
</dbReference>
<dbReference type="GO" id="GO:0003677">
    <property type="term" value="F:DNA binding"/>
    <property type="evidence" value="ECO:0007669"/>
    <property type="project" value="UniProtKB-KW"/>
</dbReference>
<dbReference type="SUPFAM" id="SSF63520">
    <property type="entry name" value="PTS-regulatory domain, PRD"/>
    <property type="match status" value="2"/>
</dbReference>
<evidence type="ECO:0000313" key="9">
    <source>
        <dbReference type="EMBL" id="MBA2876429.1"/>
    </source>
</evidence>
<keyword evidence="3" id="KW-0418">Kinase</keyword>
<evidence type="ECO:0000313" key="10">
    <source>
        <dbReference type="Proteomes" id="UP000523087"/>
    </source>
</evidence>
<keyword evidence="1" id="KW-0808">Transferase</keyword>
<keyword evidence="10" id="KW-1185">Reference proteome</keyword>
<accession>A0A7W0C118</accession>
<dbReference type="PROSITE" id="PS50045">
    <property type="entry name" value="SIGMA54_INTERACT_4"/>
    <property type="match status" value="1"/>
</dbReference>
<gene>
    <name evidence="9" type="ORF">HNR31_003247</name>
</gene>
<comment type="caution">
    <text evidence="9">The sequence shown here is derived from an EMBL/GenBank/DDBJ whole genome shotgun (WGS) entry which is preliminary data.</text>
</comment>
<reference evidence="9 10" key="1">
    <citation type="submission" date="2020-07" db="EMBL/GenBank/DDBJ databases">
        <title>Genomic Encyclopedia of Type Strains, Phase IV (KMG-IV): sequencing the most valuable type-strain genomes for metagenomic binning, comparative biology and taxonomic classification.</title>
        <authorList>
            <person name="Goeker M."/>
        </authorList>
    </citation>
    <scope>NUCLEOTIDE SEQUENCE [LARGE SCALE GENOMIC DNA]</scope>
    <source>
        <strain evidence="9 10">DSM 15730</strain>
    </source>
</reference>
<organism evidence="9 10">
    <name type="scientific">Thermaerobacillus caldiproteolyticus</name>
    <dbReference type="NCBI Taxonomy" id="247480"/>
    <lineage>
        <taxon>Bacteria</taxon>
        <taxon>Bacillati</taxon>
        <taxon>Bacillota</taxon>
        <taxon>Bacilli</taxon>
        <taxon>Bacillales</taxon>
        <taxon>Anoxybacillaceae</taxon>
        <taxon>Thermaerobacillus</taxon>
    </lineage>
</organism>
<dbReference type="InterPro" id="IPR025662">
    <property type="entry name" value="Sigma_54_int_dom_ATP-bd_1"/>
</dbReference>
<evidence type="ECO:0000256" key="4">
    <source>
        <dbReference type="ARBA" id="ARBA00022840"/>
    </source>
</evidence>
<dbReference type="GO" id="GO:0009401">
    <property type="term" value="P:phosphoenolpyruvate-dependent sugar phosphotransferase system"/>
    <property type="evidence" value="ECO:0007669"/>
    <property type="project" value="InterPro"/>
</dbReference>
<dbReference type="InterPro" id="IPR011608">
    <property type="entry name" value="PRD"/>
</dbReference>
<dbReference type="PROSITE" id="PS00675">
    <property type="entry name" value="SIGMA54_INTERACT_1"/>
    <property type="match status" value="1"/>
</dbReference>
<dbReference type="Gene3D" id="3.40.50.300">
    <property type="entry name" value="P-loop containing nucleotide triphosphate hydrolases"/>
    <property type="match status" value="1"/>
</dbReference>
<dbReference type="Pfam" id="PF03610">
    <property type="entry name" value="EIIA-man"/>
    <property type="match status" value="1"/>
</dbReference>
<dbReference type="PROSITE" id="PS51096">
    <property type="entry name" value="PTS_EIIA_TYPE_4"/>
    <property type="match status" value="1"/>
</dbReference>
<dbReference type="Gene3D" id="1.10.10.10">
    <property type="entry name" value="Winged helix-like DNA-binding domain superfamily/Winged helix DNA-binding domain"/>
    <property type="match status" value="1"/>
</dbReference>
<dbReference type="Gene3D" id="3.40.50.510">
    <property type="entry name" value="Phosphotransferase system, mannose-type IIA component"/>
    <property type="match status" value="1"/>
</dbReference>
<proteinExistence type="predicted"/>
<dbReference type="SUPFAM" id="SSF53062">
    <property type="entry name" value="PTS system fructose IIA component-like"/>
    <property type="match status" value="1"/>
</dbReference>
<evidence type="ECO:0000256" key="2">
    <source>
        <dbReference type="ARBA" id="ARBA00022741"/>
    </source>
</evidence>
<evidence type="ECO:0000256" key="1">
    <source>
        <dbReference type="ARBA" id="ARBA00022679"/>
    </source>
</evidence>
<dbReference type="SUPFAM" id="SSF46785">
    <property type="entry name" value="Winged helix' DNA-binding domain"/>
    <property type="match status" value="1"/>
</dbReference>
<dbReference type="EMBL" id="JACDUT010000012">
    <property type="protein sequence ID" value="MBA2876429.1"/>
    <property type="molecule type" value="Genomic_DNA"/>
</dbReference>
<feature type="domain" description="Sigma-54 factor interaction" evidence="6">
    <location>
        <begin position="79"/>
        <end position="312"/>
    </location>
</feature>
<sequence length="892" mass="102428">MKRIDIVYEKLKELTSSNNEWISAQQLASILKLDRANVSSDLNKLWKKGKVQKRNGRPVLFSVVRQKSSEMFLTKLDELMYHQPSLAIAVEQGKAAILYPPKGMHMLILGETGTGKSMFAELLHEFSIEIRKCSQDAPFIAFNCADYANNPQLLLGQLFGVKKGAYTGAAEQKGLIEKANNGILFLDEVHRLPAEGQEMLFTFIDKGVYRRLGETETVRSANVLLICATTENPESSLLTTFRRRIPMNIYLPPLRERTTEERCHLIFHFFREEAIRLGKEIHVSANTVRAFLCYPCPNNVGQLKADIQLACAKAYADYVTAKKKKVQINSPDLPHYIKEGLFIAKKQARSLVFQYRYYIFSPDREEMSFEPNEADYQNIYESIERKFNELKAHGVNDDELELLMEIDVENYFTQYMKGVNRRIHTGNDLAKIIDPPIIQLAETIIQQAERALRKRFAKKVVYGLALHIQTSIQRIQNGKKIMNPHLNKVRMMYKNEFNLALDCMKMIEEHTGLDLPIDEASFLTMFFVLDNEAINDHEEHVSILVMMHGNGAATAMADVTNHLLATDHVKAIDMPMHLEPKEIYERAKMLVKQIASKKGLLLLVDMGSLTTFGELLEKEVGIPVKVVSAISTPHVLEAARKAIVGYSLEEIYEDVKNVTPFYVNRPLWNGDEQKQEKFVIITACVTGKGSALAIKKVLETYLHFDNEFVDIIPIHVASEKDMQMRLSQIEKHYRLLCVISNVPFLGKTPYFYIEEVLSLRAIKSIQKLIDIEETYTKMIEILTNHLQCIRASEGIAAIRCCFANIQQKLQINVHPHDMIGMVLHTCCMLDRLIAGDNSVQYEQKEKYIKENEWLYHLVKKELHSLEKKYRVNLTKDELCYIMKFFEYCKTNC</sequence>
<dbReference type="InterPro" id="IPR036634">
    <property type="entry name" value="PRD_sf"/>
</dbReference>
<dbReference type="InterPro" id="IPR033887">
    <property type="entry name" value="PTS_IIA_man"/>
</dbReference>
<dbReference type="Proteomes" id="UP000523087">
    <property type="component" value="Unassembled WGS sequence"/>
</dbReference>
<dbReference type="RefSeq" id="WP_181557126.1">
    <property type="nucleotide sequence ID" value="NZ_JACDUT010000012.1"/>
</dbReference>
<dbReference type="PROSITE" id="PS51372">
    <property type="entry name" value="PRD_2"/>
    <property type="match status" value="2"/>
</dbReference>
<dbReference type="GO" id="GO:0005524">
    <property type="term" value="F:ATP binding"/>
    <property type="evidence" value="ECO:0007669"/>
    <property type="project" value="UniProtKB-KW"/>
</dbReference>
<dbReference type="CDD" id="cd00009">
    <property type="entry name" value="AAA"/>
    <property type="match status" value="1"/>
</dbReference>
<dbReference type="GO" id="GO:0006355">
    <property type="term" value="P:regulation of DNA-templated transcription"/>
    <property type="evidence" value="ECO:0007669"/>
    <property type="project" value="InterPro"/>
</dbReference>
<dbReference type="InterPro" id="IPR004701">
    <property type="entry name" value="PTS_EIIA_man-typ"/>
</dbReference>
<dbReference type="InterPro" id="IPR036388">
    <property type="entry name" value="WH-like_DNA-bd_sf"/>
</dbReference>
<feature type="domain" description="PRD" evidence="8">
    <location>
        <begin position="432"/>
        <end position="537"/>
    </location>
</feature>
<dbReference type="CDD" id="cd00006">
    <property type="entry name" value="PTS_IIA_man"/>
    <property type="match status" value="1"/>
</dbReference>
<dbReference type="SUPFAM" id="SSF52540">
    <property type="entry name" value="P-loop containing nucleoside triphosphate hydrolases"/>
    <property type="match status" value="1"/>
</dbReference>
<dbReference type="SMART" id="SM00382">
    <property type="entry name" value="AAA"/>
    <property type="match status" value="1"/>
</dbReference>
<dbReference type="InterPro" id="IPR003593">
    <property type="entry name" value="AAA+_ATPase"/>
</dbReference>
<dbReference type="Pfam" id="PF00874">
    <property type="entry name" value="PRD"/>
    <property type="match status" value="2"/>
</dbReference>
<dbReference type="InterPro" id="IPR036390">
    <property type="entry name" value="WH_DNA-bd_sf"/>
</dbReference>